<protein>
    <submittedName>
        <fullName evidence="2">Ribosomal-protein-alanine N-acetyltransferase</fullName>
    </submittedName>
</protein>
<feature type="domain" description="N-acetyltransferase" evidence="1">
    <location>
        <begin position="27"/>
        <end position="188"/>
    </location>
</feature>
<name>A0A1M6B2R8_9CLOT</name>
<dbReference type="InterPro" id="IPR016181">
    <property type="entry name" value="Acyl_CoA_acyltransferase"/>
</dbReference>
<evidence type="ECO:0000259" key="1">
    <source>
        <dbReference type="PROSITE" id="PS51186"/>
    </source>
</evidence>
<dbReference type="Pfam" id="PF13302">
    <property type="entry name" value="Acetyltransf_3"/>
    <property type="match status" value="1"/>
</dbReference>
<dbReference type="InterPro" id="IPR051531">
    <property type="entry name" value="N-acetyltransferase"/>
</dbReference>
<dbReference type="PROSITE" id="PS51186">
    <property type="entry name" value="GNAT"/>
    <property type="match status" value="1"/>
</dbReference>
<dbReference type="Proteomes" id="UP000184080">
    <property type="component" value="Unassembled WGS sequence"/>
</dbReference>
<sequence>MDFEKHHKFYPIESLFEDFYQLEDETILLRELKEEDAEDILELYSEKDISLYDKSPCIADIEDAIRFINEINSCYYYRKRIDWAIVTKRSNKLVGLIAIHSLNSITHTAEVGYLINKKYRNKGIMTEALNIIIKFLFENVDLYSLNATIHIDNIASIMLCKKVGFKVNEYLSCENKLFLTLVNARYCV</sequence>
<dbReference type="InterPro" id="IPR000182">
    <property type="entry name" value="GNAT_dom"/>
</dbReference>
<evidence type="ECO:0000313" key="3">
    <source>
        <dbReference type="Proteomes" id="UP000184080"/>
    </source>
</evidence>
<dbReference type="STRING" id="1121298.SAMN05444401_0608"/>
<dbReference type="PANTHER" id="PTHR43792">
    <property type="entry name" value="GNAT FAMILY, PUTATIVE (AFU_ORTHOLOGUE AFUA_3G00765)-RELATED-RELATED"/>
    <property type="match status" value="1"/>
</dbReference>
<dbReference type="SUPFAM" id="SSF55729">
    <property type="entry name" value="Acyl-CoA N-acyltransferases (Nat)"/>
    <property type="match status" value="1"/>
</dbReference>
<dbReference type="EMBL" id="FQZO01000001">
    <property type="protein sequence ID" value="SHI42957.1"/>
    <property type="molecule type" value="Genomic_DNA"/>
</dbReference>
<dbReference type="AlphaFoldDB" id="A0A1M6B2R8"/>
<dbReference type="GO" id="GO:0016747">
    <property type="term" value="F:acyltransferase activity, transferring groups other than amino-acyl groups"/>
    <property type="evidence" value="ECO:0007669"/>
    <property type="project" value="InterPro"/>
</dbReference>
<keyword evidence="3" id="KW-1185">Reference proteome</keyword>
<organism evidence="2 3">
    <name type="scientific">Clostridium amylolyticum</name>
    <dbReference type="NCBI Taxonomy" id="1121298"/>
    <lineage>
        <taxon>Bacteria</taxon>
        <taxon>Bacillati</taxon>
        <taxon>Bacillota</taxon>
        <taxon>Clostridia</taxon>
        <taxon>Eubacteriales</taxon>
        <taxon>Clostridiaceae</taxon>
        <taxon>Clostridium</taxon>
    </lineage>
</organism>
<dbReference type="CDD" id="cd04301">
    <property type="entry name" value="NAT_SF"/>
    <property type="match status" value="1"/>
</dbReference>
<dbReference type="RefSeq" id="WP_073003725.1">
    <property type="nucleotide sequence ID" value="NZ_FQZO01000001.1"/>
</dbReference>
<gene>
    <name evidence="2" type="ORF">SAMN05444401_0608</name>
</gene>
<evidence type="ECO:0000313" key="2">
    <source>
        <dbReference type="EMBL" id="SHI42957.1"/>
    </source>
</evidence>
<dbReference type="OrthoDB" id="9785602at2"/>
<accession>A0A1M6B2R8</accession>
<proteinExistence type="predicted"/>
<keyword evidence="2" id="KW-0808">Transferase</keyword>
<dbReference type="Gene3D" id="3.40.630.30">
    <property type="match status" value="1"/>
</dbReference>
<reference evidence="2 3" key="1">
    <citation type="submission" date="2016-11" db="EMBL/GenBank/DDBJ databases">
        <authorList>
            <person name="Jaros S."/>
            <person name="Januszkiewicz K."/>
            <person name="Wedrychowicz H."/>
        </authorList>
    </citation>
    <scope>NUCLEOTIDE SEQUENCE [LARGE SCALE GENOMIC DNA]</scope>
    <source>
        <strain evidence="2 3">DSM 21864</strain>
    </source>
</reference>